<name>A0A0M7AG09_9HYPH</name>
<sequence length="117" mass="13413">MDRSFRAWLKPRLVDGTYFGFIVEDDGKPIAGIGLMELSWPPHPLHQDDGRRGYVLNMFVERSHRKRGIAKLLLDLADQEFSQRKLQYAILHSTSAGRPVYETAGWQPTSEMAKVIE</sequence>
<organism evidence="2 3">
    <name type="scientific">Roseibium album</name>
    <dbReference type="NCBI Taxonomy" id="311410"/>
    <lineage>
        <taxon>Bacteria</taxon>
        <taxon>Pseudomonadati</taxon>
        <taxon>Pseudomonadota</taxon>
        <taxon>Alphaproteobacteria</taxon>
        <taxon>Hyphomicrobiales</taxon>
        <taxon>Stappiaceae</taxon>
        <taxon>Roseibium</taxon>
    </lineage>
</organism>
<dbReference type="RefSeq" id="WP_408008590.1">
    <property type="nucleotide sequence ID" value="NZ_CXWA01000003.1"/>
</dbReference>
<dbReference type="GeneID" id="97667595"/>
<evidence type="ECO:0000313" key="3">
    <source>
        <dbReference type="Proteomes" id="UP000049983"/>
    </source>
</evidence>
<dbReference type="STRING" id="311410.LA5095_02753"/>
<protein>
    <submittedName>
        <fullName evidence="2">Acetyltransferase (GNAT) family protein</fullName>
    </submittedName>
</protein>
<gene>
    <name evidence="2" type="ORF">LA5096_00122</name>
</gene>
<dbReference type="Pfam" id="PF00583">
    <property type="entry name" value="Acetyltransf_1"/>
    <property type="match status" value="1"/>
</dbReference>
<dbReference type="GO" id="GO:0016747">
    <property type="term" value="F:acyltransferase activity, transferring groups other than amino-acyl groups"/>
    <property type="evidence" value="ECO:0007669"/>
    <property type="project" value="InterPro"/>
</dbReference>
<keyword evidence="2" id="KW-0808">Transferase</keyword>
<dbReference type="InterPro" id="IPR016181">
    <property type="entry name" value="Acyl_CoA_acyltransferase"/>
</dbReference>
<dbReference type="SUPFAM" id="SSF55729">
    <property type="entry name" value="Acyl-CoA N-acyltransferases (Nat)"/>
    <property type="match status" value="1"/>
</dbReference>
<dbReference type="Gene3D" id="3.40.630.30">
    <property type="match status" value="1"/>
</dbReference>
<evidence type="ECO:0000313" key="2">
    <source>
        <dbReference type="EMBL" id="CTQ63735.1"/>
    </source>
</evidence>
<reference evidence="3" key="1">
    <citation type="submission" date="2015-07" db="EMBL/GenBank/DDBJ databases">
        <authorList>
            <person name="Rodrigo-Torres Lidia"/>
            <person name="Arahal R.David."/>
        </authorList>
    </citation>
    <scope>NUCLEOTIDE SEQUENCE [LARGE SCALE GENOMIC DNA]</scope>
    <source>
        <strain evidence="3">CECT 5096</strain>
    </source>
</reference>
<evidence type="ECO:0000259" key="1">
    <source>
        <dbReference type="PROSITE" id="PS51186"/>
    </source>
</evidence>
<accession>A0A0M7AG09</accession>
<dbReference type="PROSITE" id="PS51186">
    <property type="entry name" value="GNAT"/>
    <property type="match status" value="1"/>
</dbReference>
<dbReference type="CDD" id="cd04301">
    <property type="entry name" value="NAT_SF"/>
    <property type="match status" value="1"/>
</dbReference>
<proteinExistence type="predicted"/>
<dbReference type="AlphaFoldDB" id="A0A0M7AG09"/>
<dbReference type="InterPro" id="IPR000182">
    <property type="entry name" value="GNAT_dom"/>
</dbReference>
<feature type="domain" description="N-acetyltransferase" evidence="1">
    <location>
        <begin position="1"/>
        <end position="117"/>
    </location>
</feature>
<keyword evidence="3" id="KW-1185">Reference proteome</keyword>
<dbReference type="Proteomes" id="UP000049983">
    <property type="component" value="Unassembled WGS sequence"/>
</dbReference>
<dbReference type="EMBL" id="CXWC01000001">
    <property type="protein sequence ID" value="CTQ63735.1"/>
    <property type="molecule type" value="Genomic_DNA"/>
</dbReference>